<proteinExistence type="predicted"/>
<evidence type="ECO:0000313" key="1">
    <source>
        <dbReference type="EMBL" id="MBA2114115.1"/>
    </source>
</evidence>
<accession>A0A7V8V371</accession>
<sequence length="449" mass="50380">MFFRRIILTTIVAITILISTESLSHAEKATPAPATSDELPPWKEQAVTYARKLSEVKWMPVAPGMPTRGGYFEEGVEYTGLPYSSVKSTGRYIGFDIYLKTFLAALENPDSVLYTENLAGEIPNAESYYGTVCSAYTSYAYQCGIWYLSWYHGPTHQQGVELVKPANGQTAQVGDVIFRPSRGKSGSHVQLVTEVFANDQGVVTHVRVDESTSPLAKATKYSAEEFNDHLNTRGRELYRITDPDAWRAGNRANSFQFPNYQEDTSTPTINRVVLLDRGDWVAYQKDQSVRFNILDKDDQGVKSLVIEREGSVIEKVGVTDKGIVERTFEQCGNYTAHCVLGDNSLSQECEFSVCDLDFSLPTSGVPVSGAWDLDFHTSNMNAVIVYFRCGVKRERQHTILISEEDRTLGKVEIPDEVVRELGNVEVWLIGENKYGRLKKRMMVEVKDHS</sequence>
<comment type="caution">
    <text evidence="1">The sequence shown here is derived from an EMBL/GenBank/DDBJ whole genome shotgun (WGS) entry which is preliminary data.</text>
</comment>
<reference evidence="1 2" key="1">
    <citation type="submission" date="2020-05" db="EMBL/GenBank/DDBJ databases">
        <title>Bremerella alba sp. nov., a novel planctomycete isolated from the surface of the macroalga Fucus spiralis.</title>
        <authorList>
            <person name="Godinho O."/>
            <person name="Botelho R."/>
            <person name="Albuquerque L."/>
            <person name="Wiegand S."/>
            <person name="Da Costa M.S."/>
            <person name="Lobo-Da-Cunha A."/>
            <person name="Jogler C."/>
            <person name="Lage O.M."/>
        </authorList>
    </citation>
    <scope>NUCLEOTIDE SEQUENCE [LARGE SCALE GENOMIC DNA]</scope>
    <source>
        <strain evidence="1 2">FF15</strain>
    </source>
</reference>
<organism evidence="1 2">
    <name type="scientific">Bremerella alba</name>
    <dbReference type="NCBI Taxonomy" id="980252"/>
    <lineage>
        <taxon>Bacteria</taxon>
        <taxon>Pseudomonadati</taxon>
        <taxon>Planctomycetota</taxon>
        <taxon>Planctomycetia</taxon>
        <taxon>Pirellulales</taxon>
        <taxon>Pirellulaceae</taxon>
        <taxon>Bremerella</taxon>
    </lineage>
</organism>
<evidence type="ECO:0000313" key="2">
    <source>
        <dbReference type="Proteomes" id="UP000551616"/>
    </source>
</evidence>
<protein>
    <submittedName>
        <fullName evidence="1">Uncharacterized protein</fullName>
    </submittedName>
</protein>
<dbReference type="AlphaFoldDB" id="A0A7V8V371"/>
<dbReference type="Proteomes" id="UP000551616">
    <property type="component" value="Unassembled WGS sequence"/>
</dbReference>
<dbReference type="EMBL" id="JABRWO010000003">
    <property type="protein sequence ID" value="MBA2114115.1"/>
    <property type="molecule type" value="Genomic_DNA"/>
</dbReference>
<name>A0A7V8V371_9BACT</name>
<keyword evidence="2" id="KW-1185">Reference proteome</keyword>
<gene>
    <name evidence="1" type="ORF">HOV93_12710</name>
</gene>